<reference evidence="2 3" key="1">
    <citation type="journal article" date="2020" name="Nature">
        <title>Six reference-quality genomes reveal evolution of bat adaptations.</title>
        <authorList>
            <person name="Jebb D."/>
            <person name="Huang Z."/>
            <person name="Pippel M."/>
            <person name="Hughes G.M."/>
            <person name="Lavrichenko K."/>
            <person name="Devanna P."/>
            <person name="Winkler S."/>
            <person name="Jermiin L.S."/>
            <person name="Skirmuntt E.C."/>
            <person name="Katzourakis A."/>
            <person name="Burkitt-Gray L."/>
            <person name="Ray D.A."/>
            <person name="Sullivan K.A.M."/>
            <person name="Roscito J.G."/>
            <person name="Kirilenko B.M."/>
            <person name="Davalos L.M."/>
            <person name="Corthals A.P."/>
            <person name="Power M.L."/>
            <person name="Jones G."/>
            <person name="Ransome R.D."/>
            <person name="Dechmann D.K.N."/>
            <person name="Locatelli A.G."/>
            <person name="Puechmaille S.J."/>
            <person name="Fedrigo O."/>
            <person name="Jarvis E.D."/>
            <person name="Hiller M."/>
            <person name="Vernes S.C."/>
            <person name="Myers E.W."/>
            <person name="Teeling E.C."/>
        </authorList>
    </citation>
    <scope>NUCLEOTIDE SEQUENCE [LARGE SCALE GENOMIC DNA]</scope>
    <source>
        <strain evidence="2">MRouAeg1</strain>
        <tissue evidence="2">Muscle</tissue>
    </source>
</reference>
<protein>
    <submittedName>
        <fullName evidence="2">Uncharacterized protein</fullName>
    </submittedName>
</protein>
<sequence>MITTHICMALEIYKALSHSRPFDPRDGAAGSGERHADGGFHAREESTETRRVRGPGSPAAAQPWSRHSFAGVVTPKSKPAPPPHSAIRTEPAHPVSSGTGPGRPLAGASRSLVGGRQLAPVYP</sequence>
<keyword evidence="3" id="KW-1185">Reference proteome</keyword>
<dbReference type="Proteomes" id="UP000593571">
    <property type="component" value="Unassembled WGS sequence"/>
</dbReference>
<evidence type="ECO:0000313" key="3">
    <source>
        <dbReference type="Proteomes" id="UP000593571"/>
    </source>
</evidence>
<evidence type="ECO:0000313" key="2">
    <source>
        <dbReference type="EMBL" id="KAF6397210.1"/>
    </source>
</evidence>
<comment type="caution">
    <text evidence="2">The sequence shown here is derived from an EMBL/GenBank/DDBJ whole genome shotgun (WGS) entry which is preliminary data.</text>
</comment>
<name>A0A7J8BG06_ROUAE</name>
<dbReference type="AlphaFoldDB" id="A0A7J8BG06"/>
<proteinExistence type="predicted"/>
<evidence type="ECO:0000256" key="1">
    <source>
        <dbReference type="SAM" id="MobiDB-lite"/>
    </source>
</evidence>
<gene>
    <name evidence="2" type="ORF">HJG63_009852</name>
</gene>
<feature type="region of interest" description="Disordered" evidence="1">
    <location>
        <begin position="18"/>
        <end position="123"/>
    </location>
</feature>
<accession>A0A7J8BG06</accession>
<dbReference type="EMBL" id="JACASE010000017">
    <property type="protein sequence ID" value="KAF6397210.1"/>
    <property type="molecule type" value="Genomic_DNA"/>
</dbReference>
<organism evidence="2 3">
    <name type="scientific">Rousettus aegyptiacus</name>
    <name type="common">Egyptian fruit bat</name>
    <name type="synonym">Pteropus aegyptiacus</name>
    <dbReference type="NCBI Taxonomy" id="9407"/>
    <lineage>
        <taxon>Eukaryota</taxon>
        <taxon>Metazoa</taxon>
        <taxon>Chordata</taxon>
        <taxon>Craniata</taxon>
        <taxon>Vertebrata</taxon>
        <taxon>Euteleostomi</taxon>
        <taxon>Mammalia</taxon>
        <taxon>Eutheria</taxon>
        <taxon>Laurasiatheria</taxon>
        <taxon>Chiroptera</taxon>
        <taxon>Yinpterochiroptera</taxon>
        <taxon>Pteropodoidea</taxon>
        <taxon>Pteropodidae</taxon>
        <taxon>Rousettinae</taxon>
        <taxon>Rousettus</taxon>
    </lineage>
</organism>
<feature type="compositionally biased region" description="Basic and acidic residues" evidence="1">
    <location>
        <begin position="20"/>
        <end position="51"/>
    </location>
</feature>